<feature type="domain" description="HNH nuclease" evidence="1">
    <location>
        <begin position="96"/>
        <end position="149"/>
    </location>
</feature>
<dbReference type="InterPro" id="IPR029471">
    <property type="entry name" value="HNH_5"/>
</dbReference>
<dbReference type="RefSeq" id="WP_211632622.1">
    <property type="nucleotide sequence ID" value="NZ_CP073100.1"/>
</dbReference>
<dbReference type="CDD" id="cd00085">
    <property type="entry name" value="HNHc"/>
    <property type="match status" value="1"/>
</dbReference>
<keyword evidence="3" id="KW-1185">Reference proteome</keyword>
<evidence type="ECO:0000259" key="1">
    <source>
        <dbReference type="SMART" id="SM00507"/>
    </source>
</evidence>
<keyword evidence="2" id="KW-0540">Nuclease</keyword>
<reference evidence="2" key="1">
    <citation type="submission" date="2021-04" db="EMBL/GenBank/DDBJ databases">
        <title>Luteolibacter sp. 32A isolated from the skin of an Anderson's salamander (Ambystoma andersonii).</title>
        <authorList>
            <person name="Spergser J."/>
            <person name="Busse H.-J."/>
        </authorList>
    </citation>
    <scope>NUCLEOTIDE SEQUENCE</scope>
    <source>
        <strain evidence="2">32A</strain>
    </source>
</reference>
<keyword evidence="2" id="KW-0255">Endonuclease</keyword>
<protein>
    <submittedName>
        <fullName evidence="2">HNH endonuclease</fullName>
    </submittedName>
</protein>
<accession>A0A975J131</accession>
<dbReference type="Gene3D" id="1.10.30.50">
    <property type="match status" value="1"/>
</dbReference>
<gene>
    <name evidence="2" type="ORF">KBB96_04155</name>
</gene>
<dbReference type="SMART" id="SM00507">
    <property type="entry name" value="HNHc"/>
    <property type="match status" value="1"/>
</dbReference>
<evidence type="ECO:0000313" key="2">
    <source>
        <dbReference type="EMBL" id="QUE52087.1"/>
    </source>
</evidence>
<dbReference type="InterPro" id="IPR003615">
    <property type="entry name" value="HNH_nuc"/>
</dbReference>
<dbReference type="AlphaFoldDB" id="A0A975J131"/>
<dbReference type="KEGG" id="lamb:KBB96_04155"/>
<organism evidence="2 3">
    <name type="scientific">Luteolibacter ambystomatis</name>
    <dbReference type="NCBI Taxonomy" id="2824561"/>
    <lineage>
        <taxon>Bacteria</taxon>
        <taxon>Pseudomonadati</taxon>
        <taxon>Verrucomicrobiota</taxon>
        <taxon>Verrucomicrobiia</taxon>
        <taxon>Verrucomicrobiales</taxon>
        <taxon>Verrucomicrobiaceae</taxon>
        <taxon>Luteolibacter</taxon>
    </lineage>
</organism>
<dbReference type="InterPro" id="IPR052892">
    <property type="entry name" value="NA-targeting_endonuclease"/>
</dbReference>
<proteinExistence type="predicted"/>
<dbReference type="PANTHER" id="PTHR33877:SF2">
    <property type="entry name" value="OS07G0170200 PROTEIN"/>
    <property type="match status" value="1"/>
</dbReference>
<dbReference type="Proteomes" id="UP000676169">
    <property type="component" value="Chromosome"/>
</dbReference>
<keyword evidence="2" id="KW-0378">Hydrolase</keyword>
<dbReference type="Pfam" id="PF14279">
    <property type="entry name" value="HNH_5"/>
    <property type="match status" value="1"/>
</dbReference>
<dbReference type="PANTHER" id="PTHR33877">
    <property type="entry name" value="SLL1193 PROTEIN"/>
    <property type="match status" value="1"/>
</dbReference>
<name>A0A975J131_9BACT</name>
<sequence>MNSLLDHPVLVLNRFWQPVQTCSVRRALHLLCVGHARVVQTDGDEKFQTHDLDSWIEYSARSTSTELIHTVRLAMQVPAILVLGLYEKIPRLEVKFTRRNVFLRDQFTCQYCARSLPEVQLNLDHVIPRQKGGRTTWENIVTSCIRCNTRKANKLPHEADMHPLNKPVAPRWKPLFGLRENGFGDASWAHFLDPESGAIRLSA</sequence>
<evidence type="ECO:0000313" key="3">
    <source>
        <dbReference type="Proteomes" id="UP000676169"/>
    </source>
</evidence>
<dbReference type="EMBL" id="CP073100">
    <property type="protein sequence ID" value="QUE52087.1"/>
    <property type="molecule type" value="Genomic_DNA"/>
</dbReference>
<dbReference type="GO" id="GO:0004519">
    <property type="term" value="F:endonuclease activity"/>
    <property type="evidence" value="ECO:0007669"/>
    <property type="project" value="UniProtKB-KW"/>
</dbReference>